<dbReference type="AlphaFoldDB" id="A0A553CU50"/>
<proteinExistence type="predicted"/>
<evidence type="ECO:0000313" key="2">
    <source>
        <dbReference type="EMBL" id="TRX24050.1"/>
    </source>
</evidence>
<dbReference type="Proteomes" id="UP000318585">
    <property type="component" value="Unassembled WGS sequence"/>
</dbReference>
<feature type="signal peptide" evidence="1">
    <location>
        <begin position="1"/>
        <end position="19"/>
    </location>
</feature>
<evidence type="ECO:0000256" key="1">
    <source>
        <dbReference type="SAM" id="SignalP"/>
    </source>
</evidence>
<keyword evidence="1" id="KW-0732">Signal</keyword>
<dbReference type="OrthoDB" id="1164716at2"/>
<sequence length="426" mass="47709">MKKIILSLIAITFFTALYAQENKEKSVKYRRSSLYTVMVDAPNLPYADSIKKFFINSTIPEKFNDHNLGNRVFTNFTSPTNADPIKGNELLLKRVGTITSPTNANSITDNEILLKSIAKEAVSKWFNRSEKGGFNMELIRSRGSYDASVLDIATAKASKRGLDMLADAGEELIKNTFVLVNEFKYTSKEEIAKKASGWLNALGTIGDYAGISNASLITNAVAVGVTVAGKGYIVKTNAHLYRLDWNEEVATKFYNEYWAEDNTITNEKKQAFDDSDIFKLVYVGSDNSWADVQSSIFTNKREEELVQRATIKAVDAVIIELQKNHEEFKTKTPLYTGEPITAKIGTKEGVTNKSKFEVLEQQISENGKTSYAVVGSVKVDENFPIWDNRFGAEEENPNSKIDRTYFKKVSGKEFYPGMLIVQKKGK</sequence>
<evidence type="ECO:0000313" key="3">
    <source>
        <dbReference type="Proteomes" id="UP000318585"/>
    </source>
</evidence>
<name>A0A553CU50_9FLAO</name>
<organism evidence="2 3">
    <name type="scientific">Flavobacterium franklandianum</name>
    <dbReference type="NCBI Taxonomy" id="2594430"/>
    <lineage>
        <taxon>Bacteria</taxon>
        <taxon>Pseudomonadati</taxon>
        <taxon>Bacteroidota</taxon>
        <taxon>Flavobacteriia</taxon>
        <taxon>Flavobacteriales</taxon>
        <taxon>Flavobacteriaceae</taxon>
        <taxon>Flavobacterium</taxon>
    </lineage>
</organism>
<protein>
    <submittedName>
        <fullName evidence="2">Uncharacterized protein</fullName>
    </submittedName>
</protein>
<keyword evidence="3" id="KW-1185">Reference proteome</keyword>
<dbReference type="EMBL" id="VJZR01000001">
    <property type="protein sequence ID" value="TRX24050.1"/>
    <property type="molecule type" value="Genomic_DNA"/>
</dbReference>
<feature type="chain" id="PRO_5021829306" evidence="1">
    <location>
        <begin position="20"/>
        <end position="426"/>
    </location>
</feature>
<accession>A0A553CU50</accession>
<gene>
    <name evidence="2" type="ORF">FNW17_02415</name>
</gene>
<reference evidence="2 3" key="1">
    <citation type="submission" date="2019-07" db="EMBL/GenBank/DDBJ databases">
        <title>Novel species of Flavobacterium.</title>
        <authorList>
            <person name="Liu Q."/>
            <person name="Xin Y.-H."/>
        </authorList>
    </citation>
    <scope>NUCLEOTIDE SEQUENCE [LARGE SCALE GENOMIC DNA]</scope>
    <source>
        <strain evidence="2 3">LB3P56</strain>
    </source>
</reference>
<comment type="caution">
    <text evidence="2">The sequence shown here is derived from an EMBL/GenBank/DDBJ whole genome shotgun (WGS) entry which is preliminary data.</text>
</comment>
<dbReference type="RefSeq" id="WP_144070780.1">
    <property type="nucleotide sequence ID" value="NZ_VJZR01000001.1"/>
</dbReference>